<evidence type="ECO:0000259" key="3">
    <source>
        <dbReference type="Pfam" id="PF24016"/>
    </source>
</evidence>
<keyword evidence="5" id="KW-1185">Reference proteome</keyword>
<sequence length="556" mass="59876">MIITDETPPSPLKSSSALSNPQSPGSEPLPPPAYGVVQGRTVSEQFLQPYDAAGASSSSYSNGPSSPLLPQNRAADLERSAPRRGESVGKRFCKALAVALLIYGLAGILLGTLSMNIRGFRTRKGWHKDFPIPNNVGVIACTKGSEMKNTTWGFPFESTEPTGSTFGLSSLSMNSSQTLGLGSVQTSFSLPLSYENFFLLSRGVFSSGNLRIMSSPNLEETETAVVDIKITYNDFDQQNPSVLHETSVCLVQKREGRMKKFGVGLFSPREWPSSDPMPPPYFSYDVTLILPEPRGPSAHRLNSLETDLPNFGHIFSYPLDEFVTFGSITLRGGNVIYVESITADTAEIHTSNGEINIKSLTSRIASVYSRKADIKGHFTVAHSLEIKAASAKVKADIDLIVPSSSESGNIIVETTNKAIEANVNIHNPSSIFSQSSPGYSITMSTDGPIDLLVPSLPLDSALRLAASSTDGRVTARLPATYEGAYTLSTSKFPGQVYIGHHEDPAGLGRQRMLGSDTKLGNGNSYSISDTIYWDQGNKEKGLVNLKSKNGGVKLYL</sequence>
<gene>
    <name evidence="4" type="ORF">GYMLUDRAFT_243849</name>
</gene>
<organism evidence="4 5">
    <name type="scientific">Collybiopsis luxurians FD-317 M1</name>
    <dbReference type="NCBI Taxonomy" id="944289"/>
    <lineage>
        <taxon>Eukaryota</taxon>
        <taxon>Fungi</taxon>
        <taxon>Dikarya</taxon>
        <taxon>Basidiomycota</taxon>
        <taxon>Agaricomycotina</taxon>
        <taxon>Agaricomycetes</taxon>
        <taxon>Agaricomycetidae</taxon>
        <taxon>Agaricales</taxon>
        <taxon>Marasmiineae</taxon>
        <taxon>Omphalotaceae</taxon>
        <taxon>Collybiopsis</taxon>
        <taxon>Collybiopsis luxurians</taxon>
    </lineage>
</organism>
<keyword evidence="2" id="KW-0812">Transmembrane</keyword>
<feature type="region of interest" description="Disordered" evidence="1">
    <location>
        <begin position="53"/>
        <end position="83"/>
    </location>
</feature>
<dbReference type="EMBL" id="KN834772">
    <property type="protein sequence ID" value="KIK61197.1"/>
    <property type="molecule type" value="Genomic_DNA"/>
</dbReference>
<feature type="transmembrane region" description="Helical" evidence="2">
    <location>
        <begin position="92"/>
        <end position="113"/>
    </location>
</feature>
<evidence type="ECO:0000313" key="4">
    <source>
        <dbReference type="EMBL" id="KIK61197.1"/>
    </source>
</evidence>
<dbReference type="OrthoDB" id="5570013at2759"/>
<evidence type="ECO:0000313" key="5">
    <source>
        <dbReference type="Proteomes" id="UP000053593"/>
    </source>
</evidence>
<reference evidence="4 5" key="1">
    <citation type="submission" date="2014-04" db="EMBL/GenBank/DDBJ databases">
        <title>Evolutionary Origins and Diversification of the Mycorrhizal Mutualists.</title>
        <authorList>
            <consortium name="DOE Joint Genome Institute"/>
            <consortium name="Mycorrhizal Genomics Consortium"/>
            <person name="Kohler A."/>
            <person name="Kuo A."/>
            <person name="Nagy L.G."/>
            <person name="Floudas D."/>
            <person name="Copeland A."/>
            <person name="Barry K.W."/>
            <person name="Cichocki N."/>
            <person name="Veneault-Fourrey C."/>
            <person name="LaButti K."/>
            <person name="Lindquist E.A."/>
            <person name="Lipzen A."/>
            <person name="Lundell T."/>
            <person name="Morin E."/>
            <person name="Murat C."/>
            <person name="Riley R."/>
            <person name="Ohm R."/>
            <person name="Sun H."/>
            <person name="Tunlid A."/>
            <person name="Henrissat B."/>
            <person name="Grigoriev I.V."/>
            <person name="Hibbett D.S."/>
            <person name="Martin F."/>
        </authorList>
    </citation>
    <scope>NUCLEOTIDE SEQUENCE [LARGE SCALE GENOMIC DNA]</scope>
    <source>
        <strain evidence="4 5">FD-317 M1</strain>
    </source>
</reference>
<dbReference type="AlphaFoldDB" id="A0A0D0CQA3"/>
<protein>
    <recommendedName>
        <fullName evidence="3">DUF7330 domain-containing protein</fullName>
    </recommendedName>
</protein>
<evidence type="ECO:0000256" key="1">
    <source>
        <dbReference type="SAM" id="MobiDB-lite"/>
    </source>
</evidence>
<feature type="domain" description="DUF7330" evidence="3">
    <location>
        <begin position="366"/>
        <end position="491"/>
    </location>
</feature>
<feature type="region of interest" description="Disordered" evidence="1">
    <location>
        <begin position="1"/>
        <end position="38"/>
    </location>
</feature>
<evidence type="ECO:0000256" key="2">
    <source>
        <dbReference type="SAM" id="Phobius"/>
    </source>
</evidence>
<feature type="compositionally biased region" description="Low complexity" evidence="1">
    <location>
        <begin position="53"/>
        <end position="66"/>
    </location>
</feature>
<dbReference type="Pfam" id="PF24016">
    <property type="entry name" value="DUF7330"/>
    <property type="match status" value="1"/>
</dbReference>
<proteinExistence type="predicted"/>
<dbReference type="Proteomes" id="UP000053593">
    <property type="component" value="Unassembled WGS sequence"/>
</dbReference>
<name>A0A0D0CQA3_9AGAR</name>
<dbReference type="HOGENOM" id="CLU_037980_2_0_1"/>
<dbReference type="InterPro" id="IPR055754">
    <property type="entry name" value="DUF7330"/>
</dbReference>
<keyword evidence="2" id="KW-1133">Transmembrane helix</keyword>
<feature type="compositionally biased region" description="Low complexity" evidence="1">
    <location>
        <begin position="12"/>
        <end position="26"/>
    </location>
</feature>
<accession>A0A0D0CQA3</accession>
<keyword evidence="2" id="KW-0472">Membrane</keyword>